<name>A0A919N559_9ACTN</name>
<dbReference type="InterPro" id="IPR017853">
    <property type="entry name" value="GH"/>
</dbReference>
<proteinExistence type="predicted"/>
<evidence type="ECO:0000313" key="3">
    <source>
        <dbReference type="Proteomes" id="UP000629619"/>
    </source>
</evidence>
<dbReference type="EMBL" id="BOMW01000020">
    <property type="protein sequence ID" value="GIF04610.1"/>
    <property type="molecule type" value="Genomic_DNA"/>
</dbReference>
<dbReference type="AlphaFoldDB" id="A0A919N559"/>
<evidence type="ECO:0000256" key="1">
    <source>
        <dbReference type="SAM" id="MobiDB-lite"/>
    </source>
</evidence>
<protein>
    <submittedName>
        <fullName evidence="2">Uncharacterized protein</fullName>
    </submittedName>
</protein>
<accession>A0A919N559</accession>
<keyword evidence="3" id="KW-1185">Reference proteome</keyword>
<gene>
    <name evidence="2" type="ORF">Asi03nite_21480</name>
</gene>
<dbReference type="Proteomes" id="UP000629619">
    <property type="component" value="Unassembled WGS sequence"/>
</dbReference>
<organism evidence="2 3">
    <name type="scientific">Actinoplanes siamensis</name>
    <dbReference type="NCBI Taxonomy" id="1223317"/>
    <lineage>
        <taxon>Bacteria</taxon>
        <taxon>Bacillati</taxon>
        <taxon>Actinomycetota</taxon>
        <taxon>Actinomycetes</taxon>
        <taxon>Micromonosporales</taxon>
        <taxon>Micromonosporaceae</taxon>
        <taxon>Actinoplanes</taxon>
    </lineage>
</organism>
<sequence>MGNEVFFTSSATTDKAKALVSKLRDYSHQLHPTRKAGVGGTQRGSLDQLSVSDIAGYNGDGGKITNTWMPNVVSEYGSYVSDRPGLYDPTYADVKDPNDPSRFKLTTGSAGLAIWAGFDHGTILDPGFARTGMVDYYRLPKNQWYWYRANKSKWPAPPTSPTPRPSPTSSPRRERPPQ</sequence>
<dbReference type="Gene3D" id="3.20.20.80">
    <property type="entry name" value="Glycosidases"/>
    <property type="match status" value="1"/>
</dbReference>
<dbReference type="RefSeq" id="WP_203678500.1">
    <property type="nucleotide sequence ID" value="NZ_BOMW01000020.1"/>
</dbReference>
<dbReference type="SUPFAM" id="SSF51445">
    <property type="entry name" value="(Trans)glycosidases"/>
    <property type="match status" value="1"/>
</dbReference>
<evidence type="ECO:0000313" key="2">
    <source>
        <dbReference type="EMBL" id="GIF04610.1"/>
    </source>
</evidence>
<feature type="compositionally biased region" description="Pro residues" evidence="1">
    <location>
        <begin position="155"/>
        <end position="168"/>
    </location>
</feature>
<feature type="region of interest" description="Disordered" evidence="1">
    <location>
        <begin position="153"/>
        <end position="178"/>
    </location>
</feature>
<comment type="caution">
    <text evidence="2">The sequence shown here is derived from an EMBL/GenBank/DDBJ whole genome shotgun (WGS) entry which is preliminary data.</text>
</comment>
<reference evidence="2" key="1">
    <citation type="submission" date="2021-01" db="EMBL/GenBank/DDBJ databases">
        <title>Whole genome shotgun sequence of Actinoplanes siamensis NBRC 109076.</title>
        <authorList>
            <person name="Komaki H."/>
            <person name="Tamura T."/>
        </authorList>
    </citation>
    <scope>NUCLEOTIDE SEQUENCE</scope>
    <source>
        <strain evidence="2">NBRC 109076</strain>
    </source>
</reference>